<feature type="non-terminal residue" evidence="12">
    <location>
        <position position="1"/>
    </location>
</feature>
<keyword evidence="7" id="KW-0072">Autophagy</keyword>
<keyword evidence="6 10" id="KW-1133">Transmembrane helix</keyword>
<dbReference type="OrthoDB" id="10029527at2759"/>
<comment type="caution">
    <text evidence="12">The sequence shown here is derived from an EMBL/GenBank/DDBJ whole genome shotgun (WGS) entry which is preliminary data.</text>
</comment>
<evidence type="ECO:0000256" key="4">
    <source>
        <dbReference type="ARBA" id="ARBA00022692"/>
    </source>
</evidence>
<dbReference type="GO" id="GO:0043524">
    <property type="term" value="P:negative regulation of neuron apoptotic process"/>
    <property type="evidence" value="ECO:0007669"/>
    <property type="project" value="TreeGrafter"/>
</dbReference>
<dbReference type="PANTHER" id="PTHR28659">
    <property type="entry name" value="RETICULON-LIKE PROTEIN"/>
    <property type="match status" value="1"/>
</dbReference>
<dbReference type="GO" id="GO:0005789">
    <property type="term" value="C:endoplasmic reticulum membrane"/>
    <property type="evidence" value="ECO:0007669"/>
    <property type="project" value="UniProtKB-SubCell"/>
</dbReference>
<feature type="compositionally biased region" description="Polar residues" evidence="9">
    <location>
        <begin position="455"/>
        <end position="464"/>
    </location>
</feature>
<evidence type="ECO:0000256" key="6">
    <source>
        <dbReference type="ARBA" id="ARBA00022989"/>
    </source>
</evidence>
<dbReference type="AlphaFoldDB" id="A0A7K7VFZ7"/>
<evidence type="ECO:0000313" key="13">
    <source>
        <dbReference type="Proteomes" id="UP000533954"/>
    </source>
</evidence>
<protein>
    <submittedName>
        <fullName evidence="12">RETR1 regulator</fullName>
    </submittedName>
</protein>
<sequence length="464" mass="50518">RPREPEEPQERSADAAQVPGGSGAAAGGGVGAGAALPLGETALALGNCIAATLSWERPLRSLGGFLCANVLFWFVALTPWRVYHLTSLIMLGVLVFQIIKDLVLSRIKGKAVYYWKVINSRHDYRPRINQCISEALMNLFVFLQEMSHFKEQNPGKFCLLVCSVCTFFTVLGSYIPGVVLSYVLLLCAFLCPFFKCNEFGQKVCSKIKSALMKLDFGIVEYINQKKKERSEAAKTKPVEDDSELDISALCPKVSPAVVAKELSVSDTDVSEVSWTDNGTFNLSEGYSPQTDTSEDFDRPSDHEEAFARDLAEFPSLENGAGTNDDDDSSIGMPIHQKRKKEQTCLKIDHSSRQGKERPSTAGLSLPLTSDQTFNLVSGIAGDVIAAAVSAAIKDQLQSAQQAASHAAPSLSEETDTEEGDDFELLDQSELEQIEKELGLSQGQEAESQEKKKSSGFLSNLLGSH</sequence>
<evidence type="ECO:0000256" key="2">
    <source>
        <dbReference type="ARBA" id="ARBA00006299"/>
    </source>
</evidence>
<gene>
    <name evidence="12" type="primary">Retreg1</name>
    <name evidence="12" type="ORF">EUDELE_R03670</name>
</gene>
<keyword evidence="3" id="KW-0597">Phosphoprotein</keyword>
<comment type="similarity">
    <text evidence="2">Belongs to the RETREG family.</text>
</comment>
<feature type="compositionally biased region" description="Acidic residues" evidence="9">
    <location>
        <begin position="412"/>
        <end position="431"/>
    </location>
</feature>
<evidence type="ECO:0000259" key="11">
    <source>
        <dbReference type="Pfam" id="PF24456"/>
    </source>
</evidence>
<dbReference type="Proteomes" id="UP000533954">
    <property type="component" value="Unassembled WGS sequence"/>
</dbReference>
<feature type="domain" description="RETREG1-3/ARL6IP-like N-terminal reticulon-homology" evidence="11">
    <location>
        <begin position="48"/>
        <end position="217"/>
    </location>
</feature>
<evidence type="ECO:0000313" key="12">
    <source>
        <dbReference type="EMBL" id="NXA40320.1"/>
    </source>
</evidence>
<evidence type="ECO:0000256" key="9">
    <source>
        <dbReference type="SAM" id="MobiDB-lite"/>
    </source>
</evidence>
<feature type="compositionally biased region" description="Basic and acidic residues" evidence="9">
    <location>
        <begin position="1"/>
        <end position="13"/>
    </location>
</feature>
<evidence type="ECO:0000256" key="1">
    <source>
        <dbReference type="ARBA" id="ARBA00004477"/>
    </source>
</evidence>
<feature type="compositionally biased region" description="Basic and acidic residues" evidence="9">
    <location>
        <begin position="341"/>
        <end position="358"/>
    </location>
</feature>
<dbReference type="InterPro" id="IPR057282">
    <property type="entry name" value="RETREG1-3-like_RHD"/>
</dbReference>
<keyword evidence="8 10" id="KW-0472">Membrane</keyword>
<name>A0A7K7VFZ7_EUDEL</name>
<feature type="transmembrane region" description="Helical" evidence="10">
    <location>
        <begin position="59"/>
        <end position="76"/>
    </location>
</feature>
<dbReference type="EMBL" id="VZSX01000128">
    <property type="protein sequence ID" value="NXA40320.1"/>
    <property type="molecule type" value="Genomic_DNA"/>
</dbReference>
<feature type="compositionally biased region" description="Basic and acidic residues" evidence="9">
    <location>
        <begin position="295"/>
        <end position="311"/>
    </location>
</feature>
<feature type="compositionally biased region" description="Polar residues" evidence="9">
    <location>
        <begin position="280"/>
        <end position="291"/>
    </location>
</feature>
<feature type="region of interest" description="Disordered" evidence="9">
    <location>
        <begin position="1"/>
        <end position="24"/>
    </location>
</feature>
<dbReference type="PANTHER" id="PTHR28659:SF3">
    <property type="entry name" value="RETICULOPHAGY REGULATOR 1"/>
    <property type="match status" value="1"/>
</dbReference>
<feature type="non-terminal residue" evidence="12">
    <location>
        <position position="464"/>
    </location>
</feature>
<feature type="region of interest" description="Disordered" evidence="9">
    <location>
        <begin position="280"/>
        <end position="366"/>
    </location>
</feature>
<feature type="compositionally biased region" description="Low complexity" evidence="9">
    <location>
        <begin position="400"/>
        <end position="411"/>
    </location>
</feature>
<dbReference type="InterPro" id="IPR043384">
    <property type="entry name" value="RETREG1/3"/>
</dbReference>
<dbReference type="CDD" id="cd22560">
    <property type="entry name" value="RETR1_RHD"/>
    <property type="match status" value="1"/>
</dbReference>
<comment type="subcellular location">
    <subcellularLocation>
        <location evidence="1">Endoplasmic reticulum membrane</location>
        <topology evidence="1">Multi-pass membrane protein</topology>
    </subcellularLocation>
</comment>
<dbReference type="InterPro" id="IPR055255">
    <property type="entry name" value="RETR1_RHD"/>
</dbReference>
<feature type="region of interest" description="Disordered" evidence="9">
    <location>
        <begin position="400"/>
        <end position="464"/>
    </location>
</feature>
<dbReference type="Pfam" id="PF24456">
    <property type="entry name" value="RHD_RETREG1-3"/>
    <property type="match status" value="1"/>
</dbReference>
<evidence type="ECO:0000256" key="5">
    <source>
        <dbReference type="ARBA" id="ARBA00022824"/>
    </source>
</evidence>
<proteinExistence type="inferred from homology"/>
<evidence type="ECO:0000256" key="10">
    <source>
        <dbReference type="SAM" id="Phobius"/>
    </source>
</evidence>
<evidence type="ECO:0000256" key="3">
    <source>
        <dbReference type="ARBA" id="ARBA00022553"/>
    </source>
</evidence>
<accession>A0A7K7VFZ7</accession>
<evidence type="ECO:0000256" key="7">
    <source>
        <dbReference type="ARBA" id="ARBA00023006"/>
    </source>
</evidence>
<organism evidence="12 13">
    <name type="scientific">Eudromia elegans</name>
    <name type="common">Elegant crested-tinamou</name>
    <dbReference type="NCBI Taxonomy" id="8805"/>
    <lineage>
        <taxon>Eukaryota</taxon>
        <taxon>Metazoa</taxon>
        <taxon>Chordata</taxon>
        <taxon>Craniata</taxon>
        <taxon>Vertebrata</taxon>
        <taxon>Euteleostomi</taxon>
        <taxon>Archelosauria</taxon>
        <taxon>Archosauria</taxon>
        <taxon>Dinosauria</taxon>
        <taxon>Saurischia</taxon>
        <taxon>Theropoda</taxon>
        <taxon>Coelurosauria</taxon>
        <taxon>Aves</taxon>
        <taxon>Palaeognathae</taxon>
        <taxon>Tinamiformes</taxon>
        <taxon>Tinamidae</taxon>
        <taxon>Eudromia</taxon>
    </lineage>
</organism>
<feature type="transmembrane region" description="Helical" evidence="10">
    <location>
        <begin position="82"/>
        <end position="99"/>
    </location>
</feature>
<dbReference type="GO" id="GO:0061709">
    <property type="term" value="P:reticulophagy"/>
    <property type="evidence" value="ECO:0007669"/>
    <property type="project" value="InterPro"/>
</dbReference>
<keyword evidence="5" id="KW-0256">Endoplasmic reticulum</keyword>
<feature type="transmembrane region" description="Helical" evidence="10">
    <location>
        <begin position="157"/>
        <end position="185"/>
    </location>
</feature>
<reference evidence="12 13" key="1">
    <citation type="submission" date="2019-09" db="EMBL/GenBank/DDBJ databases">
        <title>Bird 10,000 Genomes (B10K) Project - Family phase.</title>
        <authorList>
            <person name="Zhang G."/>
        </authorList>
    </citation>
    <scope>NUCLEOTIDE SEQUENCE [LARGE SCALE GENOMIC DNA]</scope>
    <source>
        <strain evidence="12">B10K-LSUMZ-16893</strain>
    </source>
</reference>
<keyword evidence="4 10" id="KW-0812">Transmembrane</keyword>
<keyword evidence="13" id="KW-1185">Reference proteome</keyword>
<evidence type="ECO:0000256" key="8">
    <source>
        <dbReference type="ARBA" id="ARBA00023136"/>
    </source>
</evidence>